<dbReference type="OrthoDB" id="7382669at2759"/>
<gene>
    <name evidence="1" type="ORF">EVAR_87518_1</name>
</gene>
<proteinExistence type="predicted"/>
<protein>
    <submittedName>
        <fullName evidence="1">Uncharacterized protein</fullName>
    </submittedName>
</protein>
<evidence type="ECO:0000313" key="2">
    <source>
        <dbReference type="Proteomes" id="UP000299102"/>
    </source>
</evidence>
<evidence type="ECO:0000313" key="1">
    <source>
        <dbReference type="EMBL" id="GBP65542.1"/>
    </source>
</evidence>
<keyword evidence="2" id="KW-1185">Reference proteome</keyword>
<reference evidence="1 2" key="1">
    <citation type="journal article" date="2019" name="Commun. Biol.">
        <title>The bagworm genome reveals a unique fibroin gene that provides high tensile strength.</title>
        <authorList>
            <person name="Kono N."/>
            <person name="Nakamura H."/>
            <person name="Ohtoshi R."/>
            <person name="Tomita M."/>
            <person name="Numata K."/>
            <person name="Arakawa K."/>
        </authorList>
    </citation>
    <scope>NUCLEOTIDE SEQUENCE [LARGE SCALE GENOMIC DNA]</scope>
</reference>
<accession>A0A4C1XRD1</accession>
<dbReference type="AlphaFoldDB" id="A0A4C1XRD1"/>
<dbReference type="Proteomes" id="UP000299102">
    <property type="component" value="Unassembled WGS sequence"/>
</dbReference>
<organism evidence="1 2">
    <name type="scientific">Eumeta variegata</name>
    <name type="common">Bagworm moth</name>
    <name type="synonym">Eumeta japonica</name>
    <dbReference type="NCBI Taxonomy" id="151549"/>
    <lineage>
        <taxon>Eukaryota</taxon>
        <taxon>Metazoa</taxon>
        <taxon>Ecdysozoa</taxon>
        <taxon>Arthropoda</taxon>
        <taxon>Hexapoda</taxon>
        <taxon>Insecta</taxon>
        <taxon>Pterygota</taxon>
        <taxon>Neoptera</taxon>
        <taxon>Endopterygota</taxon>
        <taxon>Lepidoptera</taxon>
        <taxon>Glossata</taxon>
        <taxon>Ditrysia</taxon>
        <taxon>Tineoidea</taxon>
        <taxon>Psychidae</taxon>
        <taxon>Oiketicinae</taxon>
        <taxon>Eumeta</taxon>
    </lineage>
</organism>
<comment type="caution">
    <text evidence="1">The sequence shown here is derived from an EMBL/GenBank/DDBJ whole genome shotgun (WGS) entry which is preliminary data.</text>
</comment>
<name>A0A4C1XRD1_EUMVA</name>
<sequence>MTFKCRLQRPQTARMSGDSIWTVSTATVLRVFIYDQLSFAQYTISIGEKAAKNFGKMSKVSEASWCMSACKQSLLTIYLGTFLATVTYTAGCWYRRAGLHVVRSALLRTQRPALTLLTKIY</sequence>
<dbReference type="EMBL" id="BGZK01000932">
    <property type="protein sequence ID" value="GBP65542.1"/>
    <property type="molecule type" value="Genomic_DNA"/>
</dbReference>